<evidence type="ECO:0000256" key="4">
    <source>
        <dbReference type="ARBA" id="ARBA00022694"/>
    </source>
</evidence>
<dbReference type="EMBL" id="CP031042">
    <property type="protein sequence ID" value="QDZ23043.1"/>
    <property type="molecule type" value="Genomic_DNA"/>
</dbReference>
<dbReference type="EC" id="3.5.4.33" evidence="3"/>
<dbReference type="Pfam" id="PF00383">
    <property type="entry name" value="dCMP_cyt_deam_1"/>
    <property type="match status" value="1"/>
</dbReference>
<evidence type="ECO:0000313" key="11">
    <source>
        <dbReference type="Proteomes" id="UP000316726"/>
    </source>
</evidence>
<dbReference type="HAMAP" id="MF_00972">
    <property type="entry name" value="tRNA_aden_deaminase"/>
    <property type="match status" value="1"/>
</dbReference>
<dbReference type="PANTHER" id="PTHR11079:SF179">
    <property type="entry name" value="TRNA(ADENINE(34)) DEAMINASE, CHLOROPLASTIC"/>
    <property type="match status" value="1"/>
</dbReference>
<comment type="catalytic activity">
    <reaction evidence="8">
        <text>adenosine(34) in tRNA + H2O + H(+) = inosine(34) in tRNA + NH4(+)</text>
        <dbReference type="Rhea" id="RHEA:43168"/>
        <dbReference type="Rhea" id="RHEA-COMP:10373"/>
        <dbReference type="Rhea" id="RHEA-COMP:10374"/>
        <dbReference type="ChEBI" id="CHEBI:15377"/>
        <dbReference type="ChEBI" id="CHEBI:15378"/>
        <dbReference type="ChEBI" id="CHEBI:28938"/>
        <dbReference type="ChEBI" id="CHEBI:74411"/>
        <dbReference type="ChEBI" id="CHEBI:82852"/>
        <dbReference type="EC" id="3.5.4.33"/>
    </reaction>
</comment>
<gene>
    <name evidence="10" type="ORF">A3770_09p55610</name>
</gene>
<evidence type="ECO:0000256" key="2">
    <source>
        <dbReference type="ARBA" id="ARBA00011738"/>
    </source>
</evidence>
<feature type="domain" description="CMP/dCMP-type deaminase" evidence="9">
    <location>
        <begin position="1"/>
        <end position="118"/>
    </location>
</feature>
<protein>
    <recommendedName>
        <fullName evidence="3">tRNA(adenine(34)) deaminase</fullName>
        <ecNumber evidence="3">3.5.4.33</ecNumber>
    </recommendedName>
</protein>
<dbReference type="InterPro" id="IPR002125">
    <property type="entry name" value="CMP_dCMP_dom"/>
</dbReference>
<keyword evidence="11" id="KW-1185">Reference proteome</keyword>
<keyword evidence="4" id="KW-0819">tRNA processing</keyword>
<sequence length="161" mass="17894">MWLALEEAEKARDKGEVPVGAVMIDSHGDVIARAHNTVETTNDPTNHAEMLCLRKASKSQESWRLLDTTLFVTLEPCPMCVGALLQSRVGRVVWGAPNKQLGADGSWISLLRGSGETKHPYHLSVQVSRNVLEEECSLLLKEFFRRRRAENDNAGSSDVPR</sequence>
<dbReference type="AlphaFoldDB" id="A0A5B8MRG4"/>
<dbReference type="InterPro" id="IPR028883">
    <property type="entry name" value="tRNA_aden_deaminase"/>
</dbReference>
<evidence type="ECO:0000256" key="6">
    <source>
        <dbReference type="ARBA" id="ARBA00022801"/>
    </source>
</evidence>
<dbReference type="SUPFAM" id="SSF53927">
    <property type="entry name" value="Cytidine deaminase-like"/>
    <property type="match status" value="1"/>
</dbReference>
<evidence type="ECO:0000256" key="1">
    <source>
        <dbReference type="ARBA" id="ARBA00001947"/>
    </source>
</evidence>
<evidence type="ECO:0000256" key="5">
    <source>
        <dbReference type="ARBA" id="ARBA00022723"/>
    </source>
</evidence>
<accession>A0A5B8MRG4</accession>
<dbReference type="Proteomes" id="UP000316726">
    <property type="component" value="Chromosome 9"/>
</dbReference>
<evidence type="ECO:0000256" key="3">
    <source>
        <dbReference type="ARBA" id="ARBA00012740"/>
    </source>
</evidence>
<comment type="cofactor">
    <cofactor evidence="1">
        <name>Zn(2+)</name>
        <dbReference type="ChEBI" id="CHEBI:29105"/>
    </cofactor>
</comment>
<dbReference type="InterPro" id="IPR016193">
    <property type="entry name" value="Cytidine_deaminase-like"/>
</dbReference>
<dbReference type="STRING" id="1764295.A0A5B8MRG4"/>
<dbReference type="Gene3D" id="3.40.140.10">
    <property type="entry name" value="Cytidine Deaminase, domain 2"/>
    <property type="match status" value="1"/>
</dbReference>
<keyword evidence="7" id="KW-0862">Zinc</keyword>
<organism evidence="10 11">
    <name type="scientific">Chloropicon primus</name>
    <dbReference type="NCBI Taxonomy" id="1764295"/>
    <lineage>
        <taxon>Eukaryota</taxon>
        <taxon>Viridiplantae</taxon>
        <taxon>Chlorophyta</taxon>
        <taxon>Chloropicophyceae</taxon>
        <taxon>Chloropicales</taxon>
        <taxon>Chloropicaceae</taxon>
        <taxon>Chloropicon</taxon>
    </lineage>
</organism>
<proteinExistence type="inferred from homology"/>
<comment type="subunit">
    <text evidence="2">Homodimer.</text>
</comment>
<dbReference type="FunFam" id="3.40.140.10:FF:000005">
    <property type="entry name" value="tRNA-specific adenosine deaminase"/>
    <property type="match status" value="1"/>
</dbReference>
<keyword evidence="5" id="KW-0479">Metal-binding</keyword>
<dbReference type="PROSITE" id="PS51747">
    <property type="entry name" value="CYT_DCMP_DEAMINASES_2"/>
    <property type="match status" value="1"/>
</dbReference>
<evidence type="ECO:0000259" key="9">
    <source>
        <dbReference type="PROSITE" id="PS51747"/>
    </source>
</evidence>
<dbReference type="GO" id="GO:0002100">
    <property type="term" value="P:tRNA wobble adenosine to inosine editing"/>
    <property type="evidence" value="ECO:0007669"/>
    <property type="project" value="InterPro"/>
</dbReference>
<evidence type="ECO:0000256" key="8">
    <source>
        <dbReference type="ARBA" id="ARBA00048045"/>
    </source>
</evidence>
<dbReference type="GO" id="GO:0046872">
    <property type="term" value="F:metal ion binding"/>
    <property type="evidence" value="ECO:0007669"/>
    <property type="project" value="UniProtKB-KW"/>
</dbReference>
<dbReference type="OrthoDB" id="408702at2759"/>
<evidence type="ECO:0000256" key="7">
    <source>
        <dbReference type="ARBA" id="ARBA00022833"/>
    </source>
</evidence>
<keyword evidence="6" id="KW-0378">Hydrolase</keyword>
<dbReference type="PANTHER" id="PTHR11079">
    <property type="entry name" value="CYTOSINE DEAMINASE FAMILY MEMBER"/>
    <property type="match status" value="1"/>
</dbReference>
<dbReference type="GO" id="GO:0009507">
    <property type="term" value="C:chloroplast"/>
    <property type="evidence" value="ECO:0007669"/>
    <property type="project" value="TreeGrafter"/>
</dbReference>
<dbReference type="GO" id="GO:0052717">
    <property type="term" value="F:tRNA-specific adenosine-34 deaminase activity"/>
    <property type="evidence" value="ECO:0007669"/>
    <property type="project" value="UniProtKB-EC"/>
</dbReference>
<reference evidence="10 11" key="1">
    <citation type="submission" date="2018-07" db="EMBL/GenBank/DDBJ databases">
        <title>The complete nuclear genome of the prasinophyte Chloropicon primus (CCMP1205).</title>
        <authorList>
            <person name="Pombert J.-F."/>
            <person name="Otis C."/>
            <person name="Turmel M."/>
            <person name="Lemieux C."/>
        </authorList>
    </citation>
    <scope>NUCLEOTIDE SEQUENCE [LARGE SCALE GENOMIC DNA]</scope>
    <source>
        <strain evidence="10 11">CCMP1205</strain>
    </source>
</reference>
<name>A0A5B8MRG4_9CHLO</name>
<dbReference type="CDD" id="cd01285">
    <property type="entry name" value="nucleoside_deaminase"/>
    <property type="match status" value="1"/>
</dbReference>
<evidence type="ECO:0000313" key="10">
    <source>
        <dbReference type="EMBL" id="QDZ23043.1"/>
    </source>
</evidence>